<sequence>MDDYRNLMIKGIKESVPCSNNSKLAFDNVQGKDETPVPILLSIHLRTVGREAVIEDRAHWSAGLDLGEAKQPEAVRFFLSEIHDMFFLAVPKGRNSFEFVAAASSENQFRIVHLTLPLTCGFQGASWCSGYSQEKILQHLLFKPGIPSLNEEANPAKEGDEEVWDYGDSGHQKLGKTQVQEAVPNFGQSDWMRTVAIFHGKRTYFPSVLESVPVTMECQDKGVWLSTDTRQG</sequence>
<keyword evidence="2" id="KW-1185">Reference proteome</keyword>
<evidence type="ECO:0000313" key="2">
    <source>
        <dbReference type="Proteomes" id="UP000796761"/>
    </source>
</evidence>
<dbReference type="AlphaFoldDB" id="A0A8K1G5R0"/>
<comment type="caution">
    <text evidence="1">The sequence shown here is derived from an EMBL/GenBank/DDBJ whole genome shotgun (WGS) entry which is preliminary data.</text>
</comment>
<reference evidence="1" key="1">
    <citation type="submission" date="2019-04" db="EMBL/GenBank/DDBJ databases">
        <title>Genome assembly of Zosterops borbonicus 15179.</title>
        <authorList>
            <person name="Leroy T."/>
            <person name="Anselmetti Y."/>
            <person name="Tilak M.-K."/>
            <person name="Nabholz B."/>
        </authorList>
    </citation>
    <scope>NUCLEOTIDE SEQUENCE</scope>
    <source>
        <strain evidence="1">HGM_15179</strain>
        <tissue evidence="1">Muscle</tissue>
    </source>
</reference>
<name>A0A8K1G5R0_9PASS</name>
<gene>
    <name evidence="1" type="ORF">HGM15179_014717</name>
</gene>
<dbReference type="Proteomes" id="UP000796761">
    <property type="component" value="Unassembled WGS sequence"/>
</dbReference>
<organism evidence="1 2">
    <name type="scientific">Zosterops borbonicus</name>
    <dbReference type="NCBI Taxonomy" id="364589"/>
    <lineage>
        <taxon>Eukaryota</taxon>
        <taxon>Metazoa</taxon>
        <taxon>Chordata</taxon>
        <taxon>Craniata</taxon>
        <taxon>Vertebrata</taxon>
        <taxon>Euteleostomi</taxon>
        <taxon>Archelosauria</taxon>
        <taxon>Archosauria</taxon>
        <taxon>Dinosauria</taxon>
        <taxon>Saurischia</taxon>
        <taxon>Theropoda</taxon>
        <taxon>Coelurosauria</taxon>
        <taxon>Aves</taxon>
        <taxon>Neognathae</taxon>
        <taxon>Neoaves</taxon>
        <taxon>Telluraves</taxon>
        <taxon>Australaves</taxon>
        <taxon>Passeriformes</taxon>
        <taxon>Sylvioidea</taxon>
        <taxon>Zosteropidae</taxon>
        <taxon>Zosterops</taxon>
    </lineage>
</organism>
<evidence type="ECO:0000313" key="1">
    <source>
        <dbReference type="EMBL" id="TRZ12390.1"/>
    </source>
</evidence>
<protein>
    <submittedName>
        <fullName evidence="1">Uncharacterized protein</fullName>
    </submittedName>
</protein>
<proteinExistence type="predicted"/>
<dbReference type="OrthoDB" id="9049599at2759"/>
<dbReference type="EMBL" id="SWJQ01000596">
    <property type="protein sequence ID" value="TRZ12390.1"/>
    <property type="molecule type" value="Genomic_DNA"/>
</dbReference>
<accession>A0A8K1G5R0</accession>